<keyword evidence="2" id="KW-1185">Reference proteome</keyword>
<dbReference type="Pfam" id="PF05573">
    <property type="entry name" value="NosL"/>
    <property type="match status" value="1"/>
</dbReference>
<dbReference type="PANTHER" id="PTHR41247">
    <property type="entry name" value="HTH-TYPE TRANSCRIPTIONAL REPRESSOR YCNK"/>
    <property type="match status" value="1"/>
</dbReference>
<evidence type="ECO:0000313" key="1">
    <source>
        <dbReference type="EMBL" id="SUI56369.1"/>
    </source>
</evidence>
<dbReference type="Gene3D" id="3.30.70.2050">
    <property type="match status" value="1"/>
</dbReference>
<sequence length="166" mass="18374">MKKTLLAIAIPILLLGLPGCTPAQSHNHEHHAQHLKQHDRCHMCGMMITKYPGPKGQLMLKDSDAVPKFCSSRDMFSFALQPENQRRIAAMFVHDMGTTDWEQPDDNAFIDATKAWYVYGTSKKGVMGPAVAPFSTKEAAQAFAEAWGGRVLAYEEVTLELLEGAN</sequence>
<protein>
    <submittedName>
        <fullName evidence="1">NosL</fullName>
    </submittedName>
</protein>
<proteinExistence type="predicted"/>
<dbReference type="Proteomes" id="UP000254069">
    <property type="component" value="Unassembled WGS sequence"/>
</dbReference>
<dbReference type="Gene3D" id="3.30.70.2060">
    <property type="match status" value="1"/>
</dbReference>
<dbReference type="GeneID" id="93807572"/>
<organism evidence="1 2">
    <name type="scientific">Shewanella algae</name>
    <dbReference type="NCBI Taxonomy" id="38313"/>
    <lineage>
        <taxon>Bacteria</taxon>
        <taxon>Pseudomonadati</taxon>
        <taxon>Pseudomonadota</taxon>
        <taxon>Gammaproteobacteria</taxon>
        <taxon>Alteromonadales</taxon>
        <taxon>Shewanellaceae</taxon>
        <taxon>Shewanella</taxon>
    </lineage>
</organism>
<dbReference type="SUPFAM" id="SSF160387">
    <property type="entry name" value="NosL/MerB-like"/>
    <property type="match status" value="1"/>
</dbReference>
<gene>
    <name evidence="1" type="ORF">NCTC10738_01116</name>
</gene>
<dbReference type="RefSeq" id="WP_025009295.1">
    <property type="nucleotide sequence ID" value="NZ_AP024612.1"/>
</dbReference>
<accession>A0A379Z8N4</accession>
<name>A0A379Z8N4_9GAMM</name>
<dbReference type="InterPro" id="IPR008719">
    <property type="entry name" value="N2O_reductase_NosL"/>
</dbReference>
<dbReference type="EMBL" id="UGYO01000001">
    <property type="protein sequence ID" value="SUI56369.1"/>
    <property type="molecule type" value="Genomic_DNA"/>
</dbReference>
<dbReference type="PANTHER" id="PTHR41247:SF1">
    <property type="entry name" value="HTH-TYPE TRANSCRIPTIONAL REPRESSOR YCNK"/>
    <property type="match status" value="1"/>
</dbReference>
<evidence type="ECO:0000313" key="2">
    <source>
        <dbReference type="Proteomes" id="UP000254069"/>
    </source>
</evidence>
<dbReference type="AlphaFoldDB" id="A0A379Z8N4"/>
<reference evidence="1 2" key="1">
    <citation type="submission" date="2018-06" db="EMBL/GenBank/DDBJ databases">
        <authorList>
            <consortium name="Pathogen Informatics"/>
            <person name="Doyle S."/>
        </authorList>
    </citation>
    <scope>NUCLEOTIDE SEQUENCE [LARGE SCALE GENOMIC DNA]</scope>
    <source>
        <strain evidence="1 2">NCTC10738</strain>
    </source>
</reference>